<evidence type="ECO:0000313" key="4">
    <source>
        <dbReference type="Proteomes" id="UP000469952"/>
    </source>
</evidence>
<keyword evidence="3" id="KW-0132">Cell division</keyword>
<keyword evidence="1" id="KW-0175">Coiled coil</keyword>
<organism evidence="3 4">
    <name type="scientific">Leuconostoc mesenteroides</name>
    <dbReference type="NCBI Taxonomy" id="1245"/>
    <lineage>
        <taxon>Bacteria</taxon>
        <taxon>Bacillati</taxon>
        <taxon>Bacillota</taxon>
        <taxon>Bacilli</taxon>
        <taxon>Lactobacillales</taxon>
        <taxon>Lactobacillaceae</taxon>
        <taxon>Leuconostoc</taxon>
    </lineage>
</organism>
<dbReference type="GeneID" id="29576080"/>
<gene>
    <name evidence="3" type="primary">zapA</name>
    <name evidence="3" type="ORF">GFV13_08835</name>
</gene>
<reference evidence="3 4" key="1">
    <citation type="submission" date="2019-10" db="EMBL/GenBank/DDBJ databases">
        <title>WGS of Leuconostoc mesenteroides.</title>
        <authorList>
            <person name="Melo Bolivar J."/>
            <person name="Marino-Ramirez L."/>
            <person name="Villamil Diaz L.M."/>
        </authorList>
    </citation>
    <scope>NUCLEOTIDE SEQUENCE [LARGE SCALE GENOMIC DNA]</scope>
    <source>
        <strain evidence="3 4">M11</strain>
    </source>
</reference>
<dbReference type="OrthoDB" id="2139724at2"/>
<dbReference type="Proteomes" id="UP000469952">
    <property type="component" value="Unassembled WGS sequence"/>
</dbReference>
<dbReference type="InterPro" id="IPR053712">
    <property type="entry name" value="Bac_CellDiv_Activator"/>
</dbReference>
<feature type="coiled-coil region" evidence="1">
    <location>
        <begin position="67"/>
        <end position="94"/>
    </location>
</feature>
<keyword evidence="3" id="KW-0131">Cell cycle</keyword>
<dbReference type="SUPFAM" id="SSF102829">
    <property type="entry name" value="Cell division protein ZapA-like"/>
    <property type="match status" value="1"/>
</dbReference>
<evidence type="ECO:0000256" key="2">
    <source>
        <dbReference type="SAM" id="MobiDB-lite"/>
    </source>
</evidence>
<dbReference type="InterPro" id="IPR036192">
    <property type="entry name" value="Cell_div_ZapA-like_sf"/>
</dbReference>
<comment type="caution">
    <text evidence="3">The sequence shown here is derived from an EMBL/GenBank/DDBJ whole genome shotgun (WGS) entry which is preliminary data.</text>
</comment>
<dbReference type="GO" id="GO:0051301">
    <property type="term" value="P:cell division"/>
    <property type="evidence" value="ECO:0007669"/>
    <property type="project" value="UniProtKB-KW"/>
</dbReference>
<feature type="compositionally biased region" description="Basic and acidic residues" evidence="2">
    <location>
        <begin position="114"/>
        <end position="130"/>
    </location>
</feature>
<sequence>MTKQQRRQYKATIAGKTYVISGEASLPHFKSTEELLNKQIKQIKVVAPKLSQLDQAILLTFNSISDQLYKQAEIDELREKIAEMQAEINLLQSQKERLKPKKSAVSSIIATAKQESRTRASNKIFKETDK</sequence>
<accession>A0A223XVY8</accession>
<evidence type="ECO:0000313" key="3">
    <source>
        <dbReference type="EMBL" id="MQR27364.1"/>
    </source>
</evidence>
<dbReference type="EMBL" id="WIPA01000015">
    <property type="protein sequence ID" value="MQR27364.1"/>
    <property type="molecule type" value="Genomic_DNA"/>
</dbReference>
<protein>
    <submittedName>
        <fullName evidence="3">Cell division protein ZapA</fullName>
    </submittedName>
</protein>
<dbReference type="AlphaFoldDB" id="A0A223XVY8"/>
<dbReference type="Pfam" id="PF05164">
    <property type="entry name" value="ZapA"/>
    <property type="match status" value="1"/>
</dbReference>
<dbReference type="RefSeq" id="WP_011680328.1">
    <property type="nucleotide sequence ID" value="NZ_AP017936.1"/>
</dbReference>
<dbReference type="OMA" id="IGRETKH"/>
<name>A0A223XVY8_LEUME</name>
<evidence type="ECO:0000256" key="1">
    <source>
        <dbReference type="SAM" id="Coils"/>
    </source>
</evidence>
<feature type="region of interest" description="Disordered" evidence="2">
    <location>
        <begin position="109"/>
        <end position="130"/>
    </location>
</feature>
<dbReference type="Gene3D" id="6.10.250.790">
    <property type="match status" value="1"/>
</dbReference>
<dbReference type="STRING" id="1245.ARA02_07610"/>
<dbReference type="InterPro" id="IPR007838">
    <property type="entry name" value="Cell_div_ZapA-like"/>
</dbReference>
<proteinExistence type="predicted"/>